<dbReference type="InterPro" id="IPR000858">
    <property type="entry name" value="S_locus_glycoprot_dom"/>
</dbReference>
<accession>A0AA38BZ58</accession>
<keyword evidence="4" id="KW-0812">Transmembrane</keyword>
<name>A0AA38BZ58_TAXCH</name>
<keyword evidence="4" id="KW-1133">Transmembrane helix</keyword>
<feature type="compositionally biased region" description="Basic and acidic residues" evidence="3">
    <location>
        <begin position="1"/>
        <end position="19"/>
    </location>
</feature>
<proteinExistence type="predicted"/>
<dbReference type="EMBL" id="JAHRHJ020003813">
    <property type="protein sequence ID" value="KAH9289831.1"/>
    <property type="molecule type" value="Genomic_DNA"/>
</dbReference>
<keyword evidence="1" id="KW-0732">Signal</keyword>
<evidence type="ECO:0000256" key="4">
    <source>
        <dbReference type="SAM" id="Phobius"/>
    </source>
</evidence>
<dbReference type="Pfam" id="PF08276">
    <property type="entry name" value="PAN_2"/>
    <property type="match status" value="1"/>
</dbReference>
<evidence type="ECO:0000256" key="1">
    <source>
        <dbReference type="ARBA" id="ARBA00022729"/>
    </source>
</evidence>
<feature type="transmembrane region" description="Helical" evidence="4">
    <location>
        <begin position="283"/>
        <end position="304"/>
    </location>
</feature>
<dbReference type="PANTHER" id="PTHR32444:SF247">
    <property type="entry name" value="OS01G0958200 PROTEIN"/>
    <property type="match status" value="1"/>
</dbReference>
<evidence type="ECO:0000313" key="7">
    <source>
        <dbReference type="Proteomes" id="UP000824469"/>
    </source>
</evidence>
<organism evidence="6 7">
    <name type="scientific">Taxus chinensis</name>
    <name type="common">Chinese yew</name>
    <name type="synonym">Taxus wallichiana var. chinensis</name>
    <dbReference type="NCBI Taxonomy" id="29808"/>
    <lineage>
        <taxon>Eukaryota</taxon>
        <taxon>Viridiplantae</taxon>
        <taxon>Streptophyta</taxon>
        <taxon>Embryophyta</taxon>
        <taxon>Tracheophyta</taxon>
        <taxon>Spermatophyta</taxon>
        <taxon>Pinopsida</taxon>
        <taxon>Pinidae</taxon>
        <taxon>Conifers II</taxon>
        <taxon>Cupressales</taxon>
        <taxon>Taxaceae</taxon>
        <taxon>Taxus</taxon>
    </lineage>
</organism>
<dbReference type="Pfam" id="PF00954">
    <property type="entry name" value="S_locus_glycop"/>
    <property type="match status" value="1"/>
</dbReference>
<dbReference type="GO" id="GO:0048544">
    <property type="term" value="P:recognition of pollen"/>
    <property type="evidence" value="ECO:0007669"/>
    <property type="project" value="InterPro"/>
</dbReference>
<evidence type="ECO:0000313" key="6">
    <source>
        <dbReference type="EMBL" id="KAH9289831.1"/>
    </source>
</evidence>
<evidence type="ECO:0000259" key="5">
    <source>
        <dbReference type="PROSITE" id="PS50948"/>
    </source>
</evidence>
<feature type="non-terminal residue" evidence="6">
    <location>
        <position position="1"/>
    </location>
</feature>
<dbReference type="PANTHER" id="PTHR32444">
    <property type="entry name" value="BULB-TYPE LECTIN DOMAIN-CONTAINING PROTEIN"/>
    <property type="match status" value="1"/>
</dbReference>
<sequence>FSRDEDVERNERNFLEKSMDPSPGSFLLEMDPSPGQTDFQLRHRSGVPYWTSGGWIGTHFNNMPGSEDDSVILQQYVQLSPSSKYFTYLIVPNPYVTLAREVMDENGDVLVYILIDNSKWSLVWSEPQTQCGIYGVCGAYGVCKSNETQSCSCLQGFRPADDLAWSLRKWWLSGCLRDTPLECSTRNGTTDGFLKVSGMSLSTRQTSFRYSQETTLQGCRTVCLNNYSCTTFSVTNSNPPIYSLWFGDLLSMSFTSGGQLFFIRMSASDFNQSSISKGKNRTVALSISLHAGFSVLVLMLLLFVRHRRLLKRKRDDNNMMSSLRTFTYKELKIATKKFSHELGRGAFRSVFKGTLPN</sequence>
<evidence type="ECO:0000256" key="3">
    <source>
        <dbReference type="SAM" id="MobiDB-lite"/>
    </source>
</evidence>
<dbReference type="Gene3D" id="3.30.200.20">
    <property type="entry name" value="Phosphorylase Kinase, domain 1"/>
    <property type="match status" value="1"/>
</dbReference>
<dbReference type="Proteomes" id="UP000824469">
    <property type="component" value="Unassembled WGS sequence"/>
</dbReference>
<evidence type="ECO:0000256" key="2">
    <source>
        <dbReference type="ARBA" id="ARBA00023157"/>
    </source>
</evidence>
<keyword evidence="2" id="KW-1015">Disulfide bond</keyword>
<feature type="domain" description="Apple" evidence="5">
    <location>
        <begin position="183"/>
        <end position="266"/>
    </location>
</feature>
<gene>
    <name evidence="6" type="ORF">KI387_033948</name>
</gene>
<comment type="caution">
    <text evidence="6">The sequence shown here is derived from an EMBL/GenBank/DDBJ whole genome shotgun (WGS) entry which is preliminary data.</text>
</comment>
<keyword evidence="7" id="KW-1185">Reference proteome</keyword>
<dbReference type="InterPro" id="IPR003609">
    <property type="entry name" value="Pan_app"/>
</dbReference>
<dbReference type="CDD" id="cd01098">
    <property type="entry name" value="PAN_AP_plant"/>
    <property type="match status" value="1"/>
</dbReference>
<protein>
    <recommendedName>
        <fullName evidence="5">Apple domain-containing protein</fullName>
    </recommendedName>
</protein>
<dbReference type="PROSITE" id="PS50948">
    <property type="entry name" value="PAN"/>
    <property type="match status" value="1"/>
</dbReference>
<reference evidence="6 7" key="1">
    <citation type="journal article" date="2021" name="Nat. Plants">
        <title>The Taxus genome provides insights into paclitaxel biosynthesis.</title>
        <authorList>
            <person name="Xiong X."/>
            <person name="Gou J."/>
            <person name="Liao Q."/>
            <person name="Li Y."/>
            <person name="Zhou Q."/>
            <person name="Bi G."/>
            <person name="Li C."/>
            <person name="Du R."/>
            <person name="Wang X."/>
            <person name="Sun T."/>
            <person name="Guo L."/>
            <person name="Liang H."/>
            <person name="Lu P."/>
            <person name="Wu Y."/>
            <person name="Zhang Z."/>
            <person name="Ro D.K."/>
            <person name="Shang Y."/>
            <person name="Huang S."/>
            <person name="Yan J."/>
        </authorList>
    </citation>
    <scope>NUCLEOTIDE SEQUENCE [LARGE SCALE GENOMIC DNA]</scope>
    <source>
        <strain evidence="6">Ta-2019</strain>
    </source>
</reference>
<keyword evidence="4" id="KW-0472">Membrane</keyword>
<feature type="region of interest" description="Disordered" evidence="3">
    <location>
        <begin position="1"/>
        <end position="26"/>
    </location>
</feature>
<dbReference type="AlphaFoldDB" id="A0AA38BZ58"/>